<evidence type="ECO:0000313" key="8">
    <source>
        <dbReference type="Proteomes" id="UP000054560"/>
    </source>
</evidence>
<dbReference type="InterPro" id="IPR011989">
    <property type="entry name" value="ARM-like"/>
</dbReference>
<dbReference type="SUPFAM" id="SSF48371">
    <property type="entry name" value="ARM repeat"/>
    <property type="match status" value="1"/>
</dbReference>
<evidence type="ECO:0000313" key="7">
    <source>
        <dbReference type="EMBL" id="KNC76042.1"/>
    </source>
</evidence>
<dbReference type="EMBL" id="KQ243288">
    <property type="protein sequence ID" value="KNC76042.1"/>
    <property type="molecule type" value="Genomic_DNA"/>
</dbReference>
<sequence>MKKLVYLYVMNYARSYPDMAALSVNSFKRDLADYNPLLRALAIRTMACIRVSKISEQLLQPLHAGLKDSDPYVRKTSAVAVAKLYDLAPDLVVKE</sequence>
<gene>
    <name evidence="7" type="ORF">SARC_11448</name>
</gene>
<comment type="subcellular location">
    <subcellularLocation>
        <location evidence="1">Endomembrane system</location>
    </subcellularLocation>
</comment>
<keyword evidence="5" id="KW-0472">Membrane</keyword>
<dbReference type="eggNOG" id="KOG1061">
    <property type="taxonomic scope" value="Eukaryota"/>
</dbReference>
<dbReference type="PANTHER" id="PTHR11134">
    <property type="entry name" value="ADAPTOR COMPLEX SUBUNIT BETA FAMILY MEMBER"/>
    <property type="match status" value="1"/>
</dbReference>
<keyword evidence="4" id="KW-0653">Protein transport</keyword>
<organism evidence="7 8">
    <name type="scientific">Sphaeroforma arctica JP610</name>
    <dbReference type="NCBI Taxonomy" id="667725"/>
    <lineage>
        <taxon>Eukaryota</taxon>
        <taxon>Ichthyosporea</taxon>
        <taxon>Ichthyophonida</taxon>
        <taxon>Sphaeroforma</taxon>
    </lineage>
</organism>
<evidence type="ECO:0000256" key="1">
    <source>
        <dbReference type="ARBA" id="ARBA00004308"/>
    </source>
</evidence>
<dbReference type="AlphaFoldDB" id="A0A0L0FGZ7"/>
<dbReference type="InterPro" id="IPR026739">
    <property type="entry name" value="AP_beta"/>
</dbReference>
<keyword evidence="3" id="KW-0813">Transport</keyword>
<dbReference type="OrthoDB" id="1711310at2759"/>
<comment type="similarity">
    <text evidence="2">Belongs to the adaptor complexes large subunit family.</text>
</comment>
<name>A0A0L0FGZ7_9EUKA</name>
<feature type="non-terminal residue" evidence="7">
    <location>
        <position position="95"/>
    </location>
</feature>
<dbReference type="RefSeq" id="XP_014149944.1">
    <property type="nucleotide sequence ID" value="XM_014294469.1"/>
</dbReference>
<accession>A0A0L0FGZ7</accession>
<dbReference type="InterPro" id="IPR016024">
    <property type="entry name" value="ARM-type_fold"/>
</dbReference>
<dbReference type="GO" id="GO:0030117">
    <property type="term" value="C:membrane coat"/>
    <property type="evidence" value="ECO:0007669"/>
    <property type="project" value="InterPro"/>
</dbReference>
<dbReference type="InterPro" id="IPR002553">
    <property type="entry name" value="Clathrin/coatomer_adapt-like_N"/>
</dbReference>
<feature type="domain" description="Clathrin/coatomer adaptor adaptin-like N-terminal" evidence="6">
    <location>
        <begin position="2"/>
        <end position="94"/>
    </location>
</feature>
<dbReference type="STRING" id="667725.A0A0L0FGZ7"/>
<reference evidence="7 8" key="1">
    <citation type="submission" date="2011-02" db="EMBL/GenBank/DDBJ databases">
        <title>The Genome Sequence of Sphaeroforma arctica JP610.</title>
        <authorList>
            <consortium name="The Broad Institute Genome Sequencing Platform"/>
            <person name="Russ C."/>
            <person name="Cuomo C."/>
            <person name="Young S.K."/>
            <person name="Zeng Q."/>
            <person name="Gargeya S."/>
            <person name="Alvarado L."/>
            <person name="Berlin A."/>
            <person name="Chapman S.B."/>
            <person name="Chen Z."/>
            <person name="Freedman E."/>
            <person name="Gellesch M."/>
            <person name="Goldberg J."/>
            <person name="Griggs A."/>
            <person name="Gujja S."/>
            <person name="Heilman E."/>
            <person name="Heiman D."/>
            <person name="Howarth C."/>
            <person name="Mehta T."/>
            <person name="Neiman D."/>
            <person name="Pearson M."/>
            <person name="Roberts A."/>
            <person name="Saif S."/>
            <person name="Shea T."/>
            <person name="Shenoy N."/>
            <person name="Sisk P."/>
            <person name="Stolte C."/>
            <person name="Sykes S."/>
            <person name="White J."/>
            <person name="Yandava C."/>
            <person name="Burger G."/>
            <person name="Gray M.W."/>
            <person name="Holland P.W.H."/>
            <person name="King N."/>
            <person name="Lang F.B.F."/>
            <person name="Roger A.J."/>
            <person name="Ruiz-Trillo I."/>
            <person name="Haas B."/>
            <person name="Nusbaum C."/>
            <person name="Birren B."/>
        </authorList>
    </citation>
    <scope>NUCLEOTIDE SEQUENCE [LARGE SCALE GENOMIC DNA]</scope>
    <source>
        <strain evidence="7 8">JP610</strain>
    </source>
</reference>
<dbReference type="GO" id="GO:0016192">
    <property type="term" value="P:vesicle-mediated transport"/>
    <property type="evidence" value="ECO:0007669"/>
    <property type="project" value="InterPro"/>
</dbReference>
<keyword evidence="8" id="KW-1185">Reference proteome</keyword>
<dbReference type="GO" id="GO:0012505">
    <property type="term" value="C:endomembrane system"/>
    <property type="evidence" value="ECO:0007669"/>
    <property type="project" value="UniProtKB-SubCell"/>
</dbReference>
<dbReference type="Proteomes" id="UP000054560">
    <property type="component" value="Unassembled WGS sequence"/>
</dbReference>
<evidence type="ECO:0000256" key="5">
    <source>
        <dbReference type="ARBA" id="ARBA00023136"/>
    </source>
</evidence>
<dbReference type="GeneID" id="25911952"/>
<evidence type="ECO:0000256" key="4">
    <source>
        <dbReference type="ARBA" id="ARBA00022927"/>
    </source>
</evidence>
<dbReference type="Pfam" id="PF01602">
    <property type="entry name" value="Adaptin_N"/>
    <property type="match status" value="1"/>
</dbReference>
<dbReference type="GO" id="GO:0006886">
    <property type="term" value="P:intracellular protein transport"/>
    <property type="evidence" value="ECO:0007669"/>
    <property type="project" value="InterPro"/>
</dbReference>
<evidence type="ECO:0000256" key="2">
    <source>
        <dbReference type="ARBA" id="ARBA00006613"/>
    </source>
</evidence>
<dbReference type="Gene3D" id="1.25.10.10">
    <property type="entry name" value="Leucine-rich Repeat Variant"/>
    <property type="match status" value="1"/>
</dbReference>
<evidence type="ECO:0000256" key="3">
    <source>
        <dbReference type="ARBA" id="ARBA00022448"/>
    </source>
</evidence>
<protein>
    <recommendedName>
        <fullName evidence="6">Clathrin/coatomer adaptor adaptin-like N-terminal domain-containing protein</fullName>
    </recommendedName>
</protein>
<evidence type="ECO:0000259" key="6">
    <source>
        <dbReference type="Pfam" id="PF01602"/>
    </source>
</evidence>
<proteinExistence type="inferred from homology"/>